<evidence type="ECO:0000313" key="1">
    <source>
        <dbReference type="EMBL" id="SHK74414.1"/>
    </source>
</evidence>
<sequence length="54" mass="6150">MKNLKKLTKRQLKTIAGGERCPIPASWCSEWCGWTAWQKAHCLNAVIDEMPCNC</sequence>
<dbReference type="Proteomes" id="UP000184069">
    <property type="component" value="Unassembled WGS sequence"/>
</dbReference>
<evidence type="ECO:0000313" key="2">
    <source>
        <dbReference type="Proteomes" id="UP000184069"/>
    </source>
</evidence>
<dbReference type="OrthoDB" id="1273417at2"/>
<dbReference type="EMBL" id="FRBM01000001">
    <property type="protein sequence ID" value="SHK74414.1"/>
    <property type="molecule type" value="Genomic_DNA"/>
</dbReference>
<name>A0A1M6UZ32_9FLAO</name>
<dbReference type="STRING" id="1423959.SAMN05444407_1014"/>
<evidence type="ECO:0008006" key="3">
    <source>
        <dbReference type="Google" id="ProtNLM"/>
    </source>
</evidence>
<organism evidence="1 2">
    <name type="scientific">Chryseobacterium contaminans</name>
    <dbReference type="NCBI Taxonomy" id="1423959"/>
    <lineage>
        <taxon>Bacteria</taxon>
        <taxon>Pseudomonadati</taxon>
        <taxon>Bacteroidota</taxon>
        <taxon>Flavobacteriia</taxon>
        <taxon>Flavobacteriales</taxon>
        <taxon>Weeksellaceae</taxon>
        <taxon>Chryseobacterium group</taxon>
        <taxon>Chryseobacterium</taxon>
    </lineage>
</organism>
<gene>
    <name evidence="1" type="ORF">SAMN05444407_1014</name>
</gene>
<dbReference type="NCBIfam" id="NF047798">
    <property type="entry name" value="leader_Chryseo"/>
    <property type="match status" value="1"/>
</dbReference>
<dbReference type="AlphaFoldDB" id="A0A1M6UZ32"/>
<accession>A0A1M6UZ32</accession>
<reference evidence="1 2" key="1">
    <citation type="submission" date="2016-11" db="EMBL/GenBank/DDBJ databases">
        <authorList>
            <person name="Jaros S."/>
            <person name="Januszkiewicz K."/>
            <person name="Wedrychowicz H."/>
        </authorList>
    </citation>
    <scope>NUCLEOTIDE SEQUENCE [LARGE SCALE GENOMIC DNA]</scope>
    <source>
        <strain evidence="1 2">DSM 27621</strain>
    </source>
</reference>
<protein>
    <recommendedName>
        <fullName evidence="3">Bacteriocin-type signal sequence-containing protein</fullName>
    </recommendedName>
</protein>
<dbReference type="RefSeq" id="WP_123872950.1">
    <property type="nucleotide sequence ID" value="NZ_FRBM01000001.1"/>
</dbReference>
<dbReference type="InterPro" id="IPR058074">
    <property type="entry name" value="Bacteriocin-like"/>
</dbReference>
<proteinExistence type="predicted"/>